<dbReference type="InterPro" id="IPR009003">
    <property type="entry name" value="Peptidase_S1_PA"/>
</dbReference>
<dbReference type="InterPro" id="IPR001254">
    <property type="entry name" value="Trypsin_dom"/>
</dbReference>
<evidence type="ECO:0000313" key="4">
    <source>
        <dbReference type="RefSeq" id="XP_006823459.1"/>
    </source>
</evidence>
<proteinExistence type="predicted"/>
<dbReference type="Pfam" id="PF00089">
    <property type="entry name" value="Trypsin"/>
    <property type="match status" value="1"/>
</dbReference>
<dbReference type="InterPro" id="IPR043504">
    <property type="entry name" value="Peptidase_S1_PA_chymotrypsin"/>
</dbReference>
<name>A0ABM0MTW8_SACKO</name>
<dbReference type="PANTHER" id="PTHR24252">
    <property type="entry name" value="ACROSIN-RELATED"/>
    <property type="match status" value="1"/>
</dbReference>
<dbReference type="SUPFAM" id="SSF50494">
    <property type="entry name" value="Trypsin-like serine proteases"/>
    <property type="match status" value="1"/>
</dbReference>
<feature type="non-terminal residue" evidence="4">
    <location>
        <position position="262"/>
    </location>
</feature>
<evidence type="ECO:0000256" key="1">
    <source>
        <dbReference type="ARBA" id="ARBA00023157"/>
    </source>
</evidence>
<gene>
    <name evidence="4" type="primary">LOC102802207</name>
</gene>
<keyword evidence="1" id="KW-1015">Disulfide bond</keyword>
<reference evidence="4" key="1">
    <citation type="submission" date="2025-08" db="UniProtKB">
        <authorList>
            <consortium name="RefSeq"/>
        </authorList>
    </citation>
    <scope>IDENTIFICATION</scope>
    <source>
        <tissue evidence="4">Testes</tissue>
    </source>
</reference>
<dbReference type="Pfam" id="PF20209">
    <property type="entry name" value="DUF6570"/>
    <property type="match status" value="1"/>
</dbReference>
<evidence type="ECO:0000313" key="3">
    <source>
        <dbReference type="Proteomes" id="UP000694865"/>
    </source>
</evidence>
<organism evidence="3 4">
    <name type="scientific">Saccoglossus kowalevskii</name>
    <name type="common">Acorn worm</name>
    <dbReference type="NCBI Taxonomy" id="10224"/>
    <lineage>
        <taxon>Eukaryota</taxon>
        <taxon>Metazoa</taxon>
        <taxon>Hemichordata</taxon>
        <taxon>Enteropneusta</taxon>
        <taxon>Harrimaniidae</taxon>
        <taxon>Saccoglossus</taxon>
    </lineage>
</organism>
<dbReference type="RefSeq" id="XP_006823459.1">
    <property type="nucleotide sequence ID" value="XM_006823396.1"/>
</dbReference>
<dbReference type="GeneID" id="102802207"/>
<dbReference type="PANTHER" id="PTHR24252:SF7">
    <property type="entry name" value="HYALIN"/>
    <property type="match status" value="1"/>
</dbReference>
<dbReference type="SMART" id="SM00020">
    <property type="entry name" value="Tryp_SPc"/>
    <property type="match status" value="1"/>
</dbReference>
<keyword evidence="3" id="KW-1185">Reference proteome</keyword>
<dbReference type="PRINTS" id="PR00722">
    <property type="entry name" value="CHYMOTRYPSIN"/>
</dbReference>
<protein>
    <submittedName>
        <fullName evidence="4">Transmembrane protease serine 11D-like</fullName>
    </submittedName>
</protein>
<dbReference type="Gene3D" id="2.40.10.10">
    <property type="entry name" value="Trypsin-like serine proteases"/>
    <property type="match status" value="1"/>
</dbReference>
<dbReference type="PROSITE" id="PS50240">
    <property type="entry name" value="TRYPSIN_DOM"/>
    <property type="match status" value="1"/>
</dbReference>
<dbReference type="InterPro" id="IPR046700">
    <property type="entry name" value="DUF6570"/>
</dbReference>
<evidence type="ECO:0000259" key="2">
    <source>
        <dbReference type="PROSITE" id="PS50240"/>
    </source>
</evidence>
<sequence length="262" mass="29859">MKFPDKNPKLSLYLLEERLISPGIPFMQIRELLRGGQLSIRGNIVNVVANVNSTIVNLPLTLSKSETVPIKLKRKIPYSSHAQFENIRPYEDLESLHYLVSKTELFKSQGECGIAPTRSKRIVGGQDAEKAKWPWIALLYNRKVNWWSCWGTLISTNWVVTSAKCFDYNDESLSTVYLGKPSIFVNESGINVEKLVVHPDYKRSINADIALIRLTEHVVFTEKIKPVCLPSVEKAEQLLQPGTNGTMLEWRRTGIKEYVLQE</sequence>
<dbReference type="Proteomes" id="UP000694865">
    <property type="component" value="Unplaced"/>
</dbReference>
<dbReference type="InterPro" id="IPR001314">
    <property type="entry name" value="Peptidase_S1A"/>
</dbReference>
<accession>A0ABM0MTW8</accession>
<dbReference type="CDD" id="cd00190">
    <property type="entry name" value="Tryp_SPc"/>
    <property type="match status" value="1"/>
</dbReference>
<feature type="domain" description="Peptidase S1" evidence="2">
    <location>
        <begin position="122"/>
        <end position="262"/>
    </location>
</feature>